<feature type="transmembrane region" description="Helical" evidence="1">
    <location>
        <begin position="6"/>
        <end position="21"/>
    </location>
</feature>
<keyword evidence="1" id="KW-0812">Transmembrane</keyword>
<feature type="transmembrane region" description="Helical" evidence="1">
    <location>
        <begin position="134"/>
        <end position="155"/>
    </location>
</feature>
<evidence type="ECO:0000313" key="2">
    <source>
        <dbReference type="EMBL" id="MCC3144170.1"/>
    </source>
</evidence>
<evidence type="ECO:0000313" key="3">
    <source>
        <dbReference type="Proteomes" id="UP001199296"/>
    </source>
</evidence>
<dbReference type="Proteomes" id="UP001199296">
    <property type="component" value="Unassembled WGS sequence"/>
</dbReference>
<evidence type="ECO:0008006" key="4">
    <source>
        <dbReference type="Google" id="ProtNLM"/>
    </source>
</evidence>
<feature type="transmembrane region" description="Helical" evidence="1">
    <location>
        <begin position="41"/>
        <end position="62"/>
    </location>
</feature>
<proteinExistence type="predicted"/>
<reference evidence="2 3" key="1">
    <citation type="submission" date="2021-10" db="EMBL/GenBank/DDBJ databases">
        <authorList>
            <person name="Grouzdev D.S."/>
            <person name="Pantiukh K.S."/>
            <person name="Krutkina M.S."/>
        </authorList>
    </citation>
    <scope>NUCLEOTIDE SEQUENCE [LARGE SCALE GENOMIC DNA]</scope>
    <source>
        <strain evidence="2 3">Z-7514</strain>
    </source>
</reference>
<keyword evidence="3" id="KW-1185">Reference proteome</keyword>
<comment type="caution">
    <text evidence="2">The sequence shown here is derived from an EMBL/GenBank/DDBJ whole genome shotgun (WGS) entry which is preliminary data.</text>
</comment>
<evidence type="ECO:0000256" key="1">
    <source>
        <dbReference type="SAM" id="Phobius"/>
    </source>
</evidence>
<dbReference type="AlphaFoldDB" id="A0AAW4WUG2"/>
<accession>A0AAW4WUG2</accession>
<feature type="transmembrane region" description="Helical" evidence="1">
    <location>
        <begin position="68"/>
        <end position="89"/>
    </location>
</feature>
<dbReference type="RefSeq" id="WP_229343749.1">
    <property type="nucleotide sequence ID" value="NZ_JAJFAT010000002.1"/>
</dbReference>
<protein>
    <recommendedName>
        <fullName evidence="4">Permease</fullName>
    </recommendedName>
</protein>
<organism evidence="2 3">
    <name type="scientific">Halanaerobium polyolivorans</name>
    <dbReference type="NCBI Taxonomy" id="2886943"/>
    <lineage>
        <taxon>Bacteria</taxon>
        <taxon>Bacillati</taxon>
        <taxon>Bacillota</taxon>
        <taxon>Clostridia</taxon>
        <taxon>Halanaerobiales</taxon>
        <taxon>Halanaerobiaceae</taxon>
        <taxon>Halanaerobium</taxon>
    </lineage>
</organism>
<sequence>MQYLYIIMLILLVISFLFDREKTKKSIIRGKNKLIKILPGYLKLLVILSIILLFSEDLIVQYLGTENILIGSGVGLVIGSITMMPGFIAYPLAGILLSRGVSYMVVASFIIPLKMVGIVTYPLEKEYMGSKATIYRNIASLIVAAILTILIGLYYGEVII</sequence>
<feature type="transmembrane region" description="Helical" evidence="1">
    <location>
        <begin position="101"/>
        <end position="122"/>
    </location>
</feature>
<dbReference type="EMBL" id="JAJFAT010000002">
    <property type="protein sequence ID" value="MCC3144170.1"/>
    <property type="molecule type" value="Genomic_DNA"/>
</dbReference>
<keyword evidence="1" id="KW-1133">Transmembrane helix</keyword>
<name>A0AAW4WUG2_9FIRM</name>
<keyword evidence="1" id="KW-0472">Membrane</keyword>
<gene>
    <name evidence="2" type="ORF">LJ207_02410</name>
</gene>